<dbReference type="GO" id="GO:0042910">
    <property type="term" value="F:xenobiotic transmembrane transporter activity"/>
    <property type="evidence" value="ECO:0007669"/>
    <property type="project" value="TreeGrafter"/>
</dbReference>
<proteinExistence type="predicted"/>
<organism evidence="2">
    <name type="scientific">mine drainage metagenome</name>
    <dbReference type="NCBI Taxonomy" id="410659"/>
    <lineage>
        <taxon>unclassified sequences</taxon>
        <taxon>metagenomes</taxon>
        <taxon>ecological metagenomes</taxon>
    </lineage>
</organism>
<name>T1D6Q4_9ZZZZ</name>
<accession>T1D6Q4</accession>
<evidence type="ECO:0000256" key="1">
    <source>
        <dbReference type="SAM" id="MobiDB-lite"/>
    </source>
</evidence>
<feature type="non-terminal residue" evidence="2">
    <location>
        <position position="1"/>
    </location>
</feature>
<dbReference type="InterPro" id="IPR027463">
    <property type="entry name" value="AcrB_DN_DC_subdom"/>
</dbReference>
<evidence type="ECO:0000313" key="2">
    <source>
        <dbReference type="EMBL" id="EQD77975.1"/>
    </source>
</evidence>
<dbReference type="AlphaFoldDB" id="T1D6Q4"/>
<feature type="non-terminal residue" evidence="2">
    <location>
        <position position="166"/>
    </location>
</feature>
<dbReference type="Gene3D" id="3.30.70.1320">
    <property type="entry name" value="Multidrug efflux transporter AcrB pore domain like"/>
    <property type="match status" value="1"/>
</dbReference>
<reference evidence="2" key="1">
    <citation type="submission" date="2013-08" db="EMBL/GenBank/DDBJ databases">
        <authorList>
            <person name="Mendez C."/>
            <person name="Richter M."/>
            <person name="Ferrer M."/>
            <person name="Sanchez J."/>
        </authorList>
    </citation>
    <scope>NUCLEOTIDE SEQUENCE</scope>
</reference>
<reference evidence="2" key="2">
    <citation type="journal article" date="2014" name="ISME J.">
        <title>Microbial stratification in low pH oxic and suboxic macroscopic growths along an acid mine drainage.</title>
        <authorList>
            <person name="Mendez-Garcia C."/>
            <person name="Mesa V."/>
            <person name="Sprenger R.R."/>
            <person name="Richter M."/>
            <person name="Diez M.S."/>
            <person name="Solano J."/>
            <person name="Bargiela R."/>
            <person name="Golyshina O.V."/>
            <person name="Manteca A."/>
            <person name="Ramos J.L."/>
            <person name="Gallego J.R."/>
            <person name="Llorente I."/>
            <person name="Martins Dos Santos V.A."/>
            <person name="Jensen O.N."/>
            <person name="Pelaez A.I."/>
            <person name="Sanchez J."/>
            <person name="Ferrer M."/>
        </authorList>
    </citation>
    <scope>NUCLEOTIDE SEQUENCE</scope>
</reference>
<sequence>YLSFYSHHMRQPEIADYLTRVVQPQLESVNGVAQAAILGSPFAMRIWLAPNRLVAYHLTPTQVVDAIAANNYIAAVGRTKSRHVAINVNAQTGLHTVRQFKRLIVLQSGHQLVRLGELGRVELGDENDNGRFIFDGRRAVAIAIDTAPDRQPAHGGDGYSQADFPR</sequence>
<dbReference type="SUPFAM" id="SSF82714">
    <property type="entry name" value="Multidrug efflux transporter AcrB TolC docking domain, DN and DC subdomains"/>
    <property type="match status" value="1"/>
</dbReference>
<dbReference type="Gene3D" id="3.30.2090.10">
    <property type="entry name" value="Multidrug efflux transporter AcrB TolC docking domain, DN and DC subdomains"/>
    <property type="match status" value="1"/>
</dbReference>
<dbReference type="InterPro" id="IPR001036">
    <property type="entry name" value="Acrflvin-R"/>
</dbReference>
<dbReference type="SUPFAM" id="SSF82693">
    <property type="entry name" value="Multidrug efflux transporter AcrB pore domain, PN1, PN2, PC1 and PC2 subdomains"/>
    <property type="match status" value="1"/>
</dbReference>
<dbReference type="PANTHER" id="PTHR32063">
    <property type="match status" value="1"/>
</dbReference>
<dbReference type="GO" id="GO:0005886">
    <property type="term" value="C:plasma membrane"/>
    <property type="evidence" value="ECO:0007669"/>
    <property type="project" value="TreeGrafter"/>
</dbReference>
<dbReference type="PANTHER" id="PTHR32063:SF28">
    <property type="entry name" value="BLR2861 PROTEIN"/>
    <property type="match status" value="1"/>
</dbReference>
<protein>
    <submittedName>
        <fullName evidence="2">Acriflavin resistance protein</fullName>
    </submittedName>
</protein>
<dbReference type="EMBL" id="AUZX01001880">
    <property type="protein sequence ID" value="EQD77975.1"/>
    <property type="molecule type" value="Genomic_DNA"/>
</dbReference>
<gene>
    <name evidence="2" type="ORF">B1A_02535</name>
</gene>
<feature type="region of interest" description="Disordered" evidence="1">
    <location>
        <begin position="147"/>
        <end position="166"/>
    </location>
</feature>
<dbReference type="Pfam" id="PF00873">
    <property type="entry name" value="ACR_tran"/>
    <property type="match status" value="1"/>
</dbReference>
<comment type="caution">
    <text evidence="2">The sequence shown here is derived from an EMBL/GenBank/DDBJ whole genome shotgun (WGS) entry which is preliminary data.</text>
</comment>